<dbReference type="Pfam" id="PF24883">
    <property type="entry name" value="NPHP3_N"/>
    <property type="match status" value="1"/>
</dbReference>
<name>G1XCV7_ARTOA</name>
<accession>G1XCV7</accession>
<comment type="caution">
    <text evidence="3">The sequence shown here is derived from an EMBL/GenBank/DDBJ whole genome shotgun (WGS) entry which is preliminary data.</text>
</comment>
<dbReference type="RefSeq" id="XP_011122454.1">
    <property type="nucleotide sequence ID" value="XM_011124152.1"/>
</dbReference>
<evidence type="ECO:0000256" key="1">
    <source>
        <dbReference type="ARBA" id="ARBA00022737"/>
    </source>
</evidence>
<dbReference type="GeneID" id="22893360"/>
<gene>
    <name evidence="3" type="ORF">AOL_s00079g277</name>
</gene>
<dbReference type="PANTHER" id="PTHR10039:SF17">
    <property type="entry name" value="FUNGAL STAND N-TERMINAL GOODBYE DOMAIN-CONTAINING PROTEIN-RELATED"/>
    <property type="match status" value="1"/>
</dbReference>
<dbReference type="eggNOG" id="KOG0266">
    <property type="taxonomic scope" value="Eukaryota"/>
</dbReference>
<dbReference type="InterPro" id="IPR027417">
    <property type="entry name" value="P-loop_NTPase"/>
</dbReference>
<evidence type="ECO:0000259" key="2">
    <source>
        <dbReference type="Pfam" id="PF24883"/>
    </source>
</evidence>
<dbReference type="STRING" id="756982.G1XCV7"/>
<evidence type="ECO:0000313" key="3">
    <source>
        <dbReference type="EMBL" id="EGX49056.1"/>
    </source>
</evidence>
<dbReference type="Gene3D" id="2.130.10.10">
    <property type="entry name" value="YVTN repeat-like/Quinoprotein amine dehydrogenase"/>
    <property type="match status" value="2"/>
</dbReference>
<dbReference type="SUPFAM" id="SSF52540">
    <property type="entry name" value="P-loop containing nucleoside triphosphate hydrolases"/>
    <property type="match status" value="1"/>
</dbReference>
<dbReference type="SUPFAM" id="SSF50978">
    <property type="entry name" value="WD40 repeat-like"/>
    <property type="match status" value="1"/>
</dbReference>
<proteinExistence type="predicted"/>
<organism evidence="3 4">
    <name type="scientific">Arthrobotrys oligospora (strain ATCC 24927 / CBS 115.81 / DSM 1491)</name>
    <name type="common">Nematode-trapping fungus</name>
    <name type="synonym">Didymozoophaga oligospora</name>
    <dbReference type="NCBI Taxonomy" id="756982"/>
    <lineage>
        <taxon>Eukaryota</taxon>
        <taxon>Fungi</taxon>
        <taxon>Dikarya</taxon>
        <taxon>Ascomycota</taxon>
        <taxon>Pezizomycotina</taxon>
        <taxon>Orbiliomycetes</taxon>
        <taxon>Orbiliales</taxon>
        <taxon>Orbiliaceae</taxon>
        <taxon>Orbilia</taxon>
        <taxon>Orbilia oligospora</taxon>
    </lineage>
</organism>
<dbReference type="InterPro" id="IPR056884">
    <property type="entry name" value="NPHP3-like_N"/>
</dbReference>
<evidence type="ECO:0000313" key="4">
    <source>
        <dbReference type="Proteomes" id="UP000008784"/>
    </source>
</evidence>
<keyword evidence="4" id="KW-1185">Reference proteome</keyword>
<dbReference type="PANTHER" id="PTHR10039">
    <property type="entry name" value="AMELOGENIN"/>
    <property type="match status" value="1"/>
</dbReference>
<dbReference type="Proteomes" id="UP000008784">
    <property type="component" value="Unassembled WGS sequence"/>
</dbReference>
<dbReference type="InterPro" id="IPR036322">
    <property type="entry name" value="WD40_repeat_dom_sf"/>
</dbReference>
<dbReference type="Gene3D" id="3.40.50.300">
    <property type="entry name" value="P-loop containing nucleotide triphosphate hydrolases"/>
    <property type="match status" value="1"/>
</dbReference>
<dbReference type="EMBL" id="ADOT01000138">
    <property type="protein sequence ID" value="EGX49056.1"/>
    <property type="molecule type" value="Genomic_DNA"/>
</dbReference>
<keyword evidence="1" id="KW-0677">Repeat</keyword>
<dbReference type="InParanoid" id="G1XCV7"/>
<dbReference type="InterPro" id="IPR015943">
    <property type="entry name" value="WD40/YVTN_repeat-like_dom_sf"/>
</dbReference>
<sequence length="1619" mass="184637">MASKEYNSYGDIAGDTIFIGDQSFQAETIHFGSSNKNKYLEDLYSAGCDPSAIKERLADEADLINESLAWIFQNETFKSWLGGESHQILRITAGPGKGKTMTMIGIINHLETAITPAVECEMSYFLCLGEDVRLSSPAEIMKALLHQILTRKSNKYLRHHLSEPYDKKGSKMFEGANAYIFLRKILMDIIIDSHADKFYFLIDGLDECKNLDILLEFIKNTTTSSNKVYWLVASRNLPRIEGFFDNFEQKGYPQLIIRFEDCDEEINFGITKYILRDVNALDDYYDEESRNRIFEALSNRSNGTYLWIRFACKALKLKPTTSMEELDKIPTELAKIYDKIVETLSGDKDWEIMLLIIHTATAALRPLRLDEMMALIKYDSTVLEISVSGMLRLIKRLIQCSSFLTLRDGSIHFIHHTAREHFENRSEVLSRHKILYQKCLQVFQEKLANGMGSGTREPVGYLEYACCYWGSHFLLYLRYNTDNWGDAEKKAAREQISVFLCRDLLNWATALGGIKKVAKGVAQLAEFEENSYFNLKLEDAGLTNRILEAREFLSDQRSLLEEDPLYIHSGILFSPANGAIKAAYKSKIPSWVKKEPRTTYYRDQCFRVFEGFELGVGMISRSPDALALSLNAETVAVGFNGSKKLDDEGGFLRETIQIWDVAFGACMLSIQFRGDEIAHRLPRQDSDLLFKGIGFTEDRKKLVVISRQSDESTGERYEDIFSRFEVATGNLEILFAFPADKKLKTPENRLGAKRRSATPASLLLSPNCQYCVGFDAEGRDIFIFKTDAELNPNPIYLSHEHPNRIEQIVFSPNSEVFATISKNFDDHSEKALSHCSKLCAEVRIWDVQTAALRHTIRPFSRYYLHILYRVSKTKVSMHFSQDGGLLAILAANSTFEEGRVNMIEMWKPSSGEFVGPICFNAIVEEDSFSFLRSNSIFVCTTRSKNGRVPKTWIFNICTDGESGATTLHVHQAVPQRTFAARLSDNHILCQSKSYDQDSQKESSHRWLIWDLENDNTIHWTIPATSHRLFALSEAKNILAIASQSGLSLWNTKDYPKPISSTSTRWESKTYDPLTDLFQNRLPSPRHMEEYIPVFEPGPDGINQKGTNASPLGLRTNLINLDLFIFKIGVAEFLRWPIVQICNKMISEYITGSKNDTLFGKHGAIVSAHNISNDRTIAVTAGEDIWIWGVENQELQQIIHLEGDRYDKLSQRATCISFSRDDQLLFAWSEAVSKFTGKCTQNLHIYDLRETPREPSESCQGWHFEMHGYNSPVTVMAISPDNSTIMCMYTEAGSGPDYVTTIGSIRLEKLESRTPSLWRYLPIQTFQKTRIILSFAHDVFRMSLKQREAPFVLCPGSTKGVVTASYSEDGRLLAFADDAWVYLYDAEENLISGVRVGADLKIHRLSICSGNRCLNVGYVKFGPADPGNKRIPTPRNEQYPIQRSSSPLRGLQLRKYPFKRDIDAVCDDSPFLYFHDHWLWFGSHKIFWIPRPYRSEKYSCTSDGLVTVGCPNGNVYRLQLDLKALAAELQTGRSELRKDWFCICRLQEKERAAPNTGLIGGRSHEVHPDTDFLNDSDYYFCRQMESKMNSREFLAYGMPGERRYFLQLQGNILSDNYFQS</sequence>
<reference evidence="3 4" key="1">
    <citation type="journal article" date="2011" name="PLoS Pathog.">
        <title>Genomic and proteomic analyses of the fungus Arthrobotrys oligospora provide insights into nematode-trap formation.</title>
        <authorList>
            <person name="Yang J."/>
            <person name="Wang L."/>
            <person name="Ji X."/>
            <person name="Feng Y."/>
            <person name="Li X."/>
            <person name="Zou C."/>
            <person name="Xu J."/>
            <person name="Ren Y."/>
            <person name="Mi Q."/>
            <person name="Wu J."/>
            <person name="Liu S."/>
            <person name="Liu Y."/>
            <person name="Huang X."/>
            <person name="Wang H."/>
            <person name="Niu X."/>
            <person name="Li J."/>
            <person name="Liang L."/>
            <person name="Luo Y."/>
            <person name="Ji K."/>
            <person name="Zhou W."/>
            <person name="Yu Z."/>
            <person name="Li G."/>
            <person name="Liu Y."/>
            <person name="Li L."/>
            <person name="Qiao M."/>
            <person name="Feng L."/>
            <person name="Zhang K.-Q."/>
        </authorList>
    </citation>
    <scope>NUCLEOTIDE SEQUENCE [LARGE SCALE GENOMIC DNA]</scope>
    <source>
        <strain evidence="4">ATCC 24927 / CBS 115.81 / DSM 1491</strain>
    </source>
</reference>
<feature type="domain" description="Nephrocystin 3-like N-terminal" evidence="2">
    <location>
        <begin position="68"/>
        <end position="235"/>
    </location>
</feature>
<dbReference type="HOGENOM" id="CLU_243606_0_0_1"/>
<protein>
    <recommendedName>
        <fullName evidence="2">Nephrocystin 3-like N-terminal domain-containing protein</fullName>
    </recommendedName>
</protein>